<keyword evidence="5" id="KW-0456">Lyase</keyword>
<evidence type="ECO:0000256" key="3">
    <source>
        <dbReference type="ARBA" id="ARBA00013252"/>
    </source>
</evidence>
<dbReference type="Gene3D" id="1.10.490.110">
    <property type="entry name" value="Uncharacterized conserved protein DUF2267"/>
    <property type="match status" value="1"/>
</dbReference>
<evidence type="ECO:0000313" key="7">
    <source>
        <dbReference type="Proteomes" id="UP000475214"/>
    </source>
</evidence>
<gene>
    <name evidence="6" type="ORF">G1H10_17245</name>
</gene>
<dbReference type="Proteomes" id="UP000475214">
    <property type="component" value="Unassembled WGS sequence"/>
</dbReference>
<dbReference type="Pfam" id="PF10025">
    <property type="entry name" value="DUF2267"/>
    <property type="match status" value="1"/>
</dbReference>
<comment type="similarity">
    <text evidence="2">Belongs to the pterin-4-alpha-carbinolamine dehydratase family.</text>
</comment>
<protein>
    <recommendedName>
        <fullName evidence="4">Putative pterin-4-alpha-carbinolamine dehydratase</fullName>
        <ecNumber evidence="3">4.2.1.96</ecNumber>
    </recommendedName>
</protein>
<comment type="caution">
    <text evidence="6">The sequence shown here is derived from an EMBL/GenBank/DDBJ whole genome shotgun (WGS) entry which is preliminary data.</text>
</comment>
<comment type="catalytic activity">
    <reaction evidence="1">
        <text>(4aS,6R)-4a-hydroxy-L-erythro-5,6,7,8-tetrahydrobiopterin = (6R)-L-erythro-6,7-dihydrobiopterin + H2O</text>
        <dbReference type="Rhea" id="RHEA:11920"/>
        <dbReference type="ChEBI" id="CHEBI:15377"/>
        <dbReference type="ChEBI" id="CHEBI:15642"/>
        <dbReference type="ChEBI" id="CHEBI:43120"/>
        <dbReference type="EC" id="4.2.1.96"/>
    </reaction>
</comment>
<dbReference type="InterPro" id="IPR036428">
    <property type="entry name" value="PCD_sf"/>
</dbReference>
<dbReference type="AlphaFoldDB" id="A0A6L9SBF8"/>
<reference evidence="6 7" key="1">
    <citation type="submission" date="2020-02" db="EMBL/GenBank/DDBJ databases">
        <authorList>
            <person name="Li X.-J."/>
            <person name="Han X.-M."/>
        </authorList>
    </citation>
    <scope>NUCLEOTIDE SEQUENCE [LARGE SCALE GENOMIC DNA]</scope>
    <source>
        <strain evidence="6 7">CCTCC AB 2017055</strain>
    </source>
</reference>
<dbReference type="Gene3D" id="3.30.1360.20">
    <property type="entry name" value="Transcriptional coactivator/pterin dehydratase"/>
    <property type="match status" value="1"/>
</dbReference>
<evidence type="ECO:0000256" key="5">
    <source>
        <dbReference type="ARBA" id="ARBA00023239"/>
    </source>
</evidence>
<sequence>MSVEYQELLTAVSRNLGLDTPQARTLTRATLAVLARVLDQDGRDRLYHGLPGEFREDLPAGEPVRHWDDATFVRAVAMVTEQPPEDVPLRVQTVLSSLAEQDPELVRSLHLPDAIRPLFADPGPGGGITGATGHEAPLTDDEVDDALRRLPYWTGDATALRRTIELPPENLDAVLAGLSELRGEFGSTPHVDRDGSSAELVIQTASVGAVTARDVELARRVDERIDEAGAGIAPGRGPG</sequence>
<dbReference type="GO" id="GO:0008124">
    <property type="term" value="F:4-alpha-hydroxytetrahydrobiopterin dehydratase activity"/>
    <property type="evidence" value="ECO:0007669"/>
    <property type="project" value="UniProtKB-EC"/>
</dbReference>
<dbReference type="EMBL" id="JAAGOA010000012">
    <property type="protein sequence ID" value="NEE01922.1"/>
    <property type="molecule type" value="Genomic_DNA"/>
</dbReference>
<dbReference type="SUPFAM" id="SSF55248">
    <property type="entry name" value="PCD-like"/>
    <property type="match status" value="1"/>
</dbReference>
<dbReference type="Pfam" id="PF01329">
    <property type="entry name" value="Pterin_4a"/>
    <property type="match status" value="1"/>
</dbReference>
<evidence type="ECO:0000256" key="2">
    <source>
        <dbReference type="ARBA" id="ARBA00006472"/>
    </source>
</evidence>
<accession>A0A6L9SBF8</accession>
<keyword evidence="7" id="KW-1185">Reference proteome</keyword>
<dbReference type="EC" id="4.2.1.96" evidence="3"/>
<dbReference type="GO" id="GO:0006729">
    <property type="term" value="P:tetrahydrobiopterin biosynthetic process"/>
    <property type="evidence" value="ECO:0007669"/>
    <property type="project" value="InterPro"/>
</dbReference>
<proteinExistence type="inferred from homology"/>
<evidence type="ECO:0000313" key="6">
    <source>
        <dbReference type="EMBL" id="NEE01922.1"/>
    </source>
</evidence>
<dbReference type="InterPro" id="IPR038282">
    <property type="entry name" value="DUF2267_sf"/>
</dbReference>
<dbReference type="InterPro" id="IPR001533">
    <property type="entry name" value="Pterin_deHydtase"/>
</dbReference>
<evidence type="ECO:0000256" key="1">
    <source>
        <dbReference type="ARBA" id="ARBA00001554"/>
    </source>
</evidence>
<evidence type="ECO:0000256" key="4">
    <source>
        <dbReference type="ARBA" id="ARBA00021735"/>
    </source>
</evidence>
<dbReference type="InterPro" id="IPR018727">
    <property type="entry name" value="DUF2267"/>
</dbReference>
<organism evidence="6 7">
    <name type="scientific">Phytoactinopolyspora halotolerans</name>
    <dbReference type="NCBI Taxonomy" id="1981512"/>
    <lineage>
        <taxon>Bacteria</taxon>
        <taxon>Bacillati</taxon>
        <taxon>Actinomycetota</taxon>
        <taxon>Actinomycetes</taxon>
        <taxon>Jiangellales</taxon>
        <taxon>Jiangellaceae</taxon>
        <taxon>Phytoactinopolyspora</taxon>
    </lineage>
</organism>
<name>A0A6L9SBF8_9ACTN</name>
<dbReference type="RefSeq" id="WP_163740034.1">
    <property type="nucleotide sequence ID" value="NZ_JAAGOA010000012.1"/>
</dbReference>